<sequence length="163" mass="18094">MGVQLTAASSSRGDCHRLSPRSRSRSALSEPVLSTTLRMATVAIIMAQEAHAAVGRVGRSRRPPLPHWPLRGGYGRSQRSSFLDSVLLVGLLGLDRPRGLRWPSFGLNARGGNDVFLQEFRVKALPDSFVGSTPAVLYRRRFSFFQAVLRCFLQWSTVLRVKT</sequence>
<name>A0A8T0SB35_PANVG</name>
<dbReference type="AlphaFoldDB" id="A0A8T0SB35"/>
<feature type="compositionally biased region" description="Polar residues" evidence="1">
    <location>
        <begin position="1"/>
        <end position="12"/>
    </location>
</feature>
<proteinExistence type="predicted"/>
<keyword evidence="3" id="KW-1185">Reference proteome</keyword>
<evidence type="ECO:0000313" key="2">
    <source>
        <dbReference type="EMBL" id="KAG2595420.1"/>
    </source>
</evidence>
<protein>
    <submittedName>
        <fullName evidence="2">Uncharacterized protein</fullName>
    </submittedName>
</protein>
<gene>
    <name evidence="2" type="ORF">PVAP13_5KG075461</name>
</gene>
<accession>A0A8T0SB35</accession>
<feature type="region of interest" description="Disordered" evidence="1">
    <location>
        <begin position="1"/>
        <end position="30"/>
    </location>
</feature>
<evidence type="ECO:0000313" key="3">
    <source>
        <dbReference type="Proteomes" id="UP000823388"/>
    </source>
</evidence>
<dbReference type="EMBL" id="CM029045">
    <property type="protein sequence ID" value="KAG2595420.1"/>
    <property type="molecule type" value="Genomic_DNA"/>
</dbReference>
<reference evidence="2 3" key="1">
    <citation type="submission" date="2020-05" db="EMBL/GenBank/DDBJ databases">
        <title>WGS assembly of Panicum virgatum.</title>
        <authorList>
            <person name="Lovell J.T."/>
            <person name="Jenkins J."/>
            <person name="Shu S."/>
            <person name="Juenger T.E."/>
            <person name="Schmutz J."/>
        </authorList>
    </citation>
    <scope>NUCLEOTIDE SEQUENCE [LARGE SCALE GENOMIC DNA]</scope>
    <source>
        <strain evidence="3">cv. AP13</strain>
    </source>
</reference>
<organism evidence="2 3">
    <name type="scientific">Panicum virgatum</name>
    <name type="common">Blackwell switchgrass</name>
    <dbReference type="NCBI Taxonomy" id="38727"/>
    <lineage>
        <taxon>Eukaryota</taxon>
        <taxon>Viridiplantae</taxon>
        <taxon>Streptophyta</taxon>
        <taxon>Embryophyta</taxon>
        <taxon>Tracheophyta</taxon>
        <taxon>Spermatophyta</taxon>
        <taxon>Magnoliopsida</taxon>
        <taxon>Liliopsida</taxon>
        <taxon>Poales</taxon>
        <taxon>Poaceae</taxon>
        <taxon>PACMAD clade</taxon>
        <taxon>Panicoideae</taxon>
        <taxon>Panicodae</taxon>
        <taxon>Paniceae</taxon>
        <taxon>Panicinae</taxon>
        <taxon>Panicum</taxon>
        <taxon>Panicum sect. Hiantes</taxon>
    </lineage>
</organism>
<comment type="caution">
    <text evidence="2">The sequence shown here is derived from an EMBL/GenBank/DDBJ whole genome shotgun (WGS) entry which is preliminary data.</text>
</comment>
<dbReference type="Proteomes" id="UP000823388">
    <property type="component" value="Chromosome 5K"/>
</dbReference>
<evidence type="ECO:0000256" key="1">
    <source>
        <dbReference type="SAM" id="MobiDB-lite"/>
    </source>
</evidence>